<dbReference type="Gene3D" id="1.10.10.60">
    <property type="entry name" value="Homeodomain-like"/>
    <property type="match status" value="1"/>
</dbReference>
<evidence type="ECO:0000256" key="3">
    <source>
        <dbReference type="ARBA" id="ARBA00023163"/>
    </source>
</evidence>
<dbReference type="Pfam" id="PF12833">
    <property type="entry name" value="HTH_18"/>
    <property type="match status" value="1"/>
</dbReference>
<evidence type="ECO:0000259" key="4">
    <source>
        <dbReference type="PROSITE" id="PS01124"/>
    </source>
</evidence>
<dbReference type="InterPro" id="IPR053142">
    <property type="entry name" value="PchR_regulatory_protein"/>
</dbReference>
<name>A0A0B1R625_9GAMM</name>
<dbReference type="InterPro" id="IPR018060">
    <property type="entry name" value="HTH_AraC"/>
</dbReference>
<evidence type="ECO:0000256" key="1">
    <source>
        <dbReference type="ARBA" id="ARBA00023015"/>
    </source>
</evidence>
<dbReference type="InterPro" id="IPR009057">
    <property type="entry name" value="Homeodomain-like_sf"/>
</dbReference>
<dbReference type="AlphaFoldDB" id="A0A0B1R625"/>
<organism evidence="5 6">
    <name type="scientific">Pantoea rodasii</name>
    <dbReference type="NCBI Taxonomy" id="1076549"/>
    <lineage>
        <taxon>Bacteria</taxon>
        <taxon>Pseudomonadati</taxon>
        <taxon>Pseudomonadota</taxon>
        <taxon>Gammaproteobacteria</taxon>
        <taxon>Enterobacterales</taxon>
        <taxon>Erwiniaceae</taxon>
        <taxon>Pantoea</taxon>
    </lineage>
</organism>
<keyword evidence="3" id="KW-0804">Transcription</keyword>
<evidence type="ECO:0000313" key="5">
    <source>
        <dbReference type="EMBL" id="KHJ66627.1"/>
    </source>
</evidence>
<dbReference type="InterPro" id="IPR018062">
    <property type="entry name" value="HTH_AraC-typ_CS"/>
</dbReference>
<evidence type="ECO:0000313" key="6">
    <source>
        <dbReference type="Proteomes" id="UP000030853"/>
    </source>
</evidence>
<gene>
    <name evidence="5" type="ORF">QU24_18120</name>
</gene>
<feature type="domain" description="HTH araC/xylS-type" evidence="4">
    <location>
        <begin position="180"/>
        <end position="277"/>
    </location>
</feature>
<keyword evidence="1" id="KW-0805">Transcription regulation</keyword>
<dbReference type="GO" id="GO:0043565">
    <property type="term" value="F:sequence-specific DNA binding"/>
    <property type="evidence" value="ECO:0007669"/>
    <property type="project" value="InterPro"/>
</dbReference>
<dbReference type="SUPFAM" id="SSF46689">
    <property type="entry name" value="Homeodomain-like"/>
    <property type="match status" value="2"/>
</dbReference>
<comment type="caution">
    <text evidence="5">The sequence shown here is derived from an EMBL/GenBank/DDBJ whole genome shotgun (WGS) entry which is preliminary data.</text>
</comment>
<protein>
    <submittedName>
        <fullName evidence="5">AraC family transcriptional regulator</fullName>
    </submittedName>
</protein>
<dbReference type="Proteomes" id="UP000030853">
    <property type="component" value="Unassembled WGS sequence"/>
</dbReference>
<dbReference type="SMART" id="SM00342">
    <property type="entry name" value="HTH_ARAC"/>
    <property type="match status" value="1"/>
</dbReference>
<keyword evidence="2" id="KW-0238">DNA-binding</keyword>
<dbReference type="PROSITE" id="PS00041">
    <property type="entry name" value="HTH_ARAC_FAMILY_1"/>
    <property type="match status" value="1"/>
</dbReference>
<dbReference type="PANTHER" id="PTHR47893">
    <property type="entry name" value="REGULATORY PROTEIN PCHR"/>
    <property type="match status" value="1"/>
</dbReference>
<proteinExistence type="predicted"/>
<dbReference type="PANTHER" id="PTHR47893:SF1">
    <property type="entry name" value="REGULATORY PROTEIN PCHR"/>
    <property type="match status" value="1"/>
</dbReference>
<dbReference type="GO" id="GO:0003700">
    <property type="term" value="F:DNA-binding transcription factor activity"/>
    <property type="evidence" value="ECO:0007669"/>
    <property type="project" value="InterPro"/>
</dbReference>
<dbReference type="PROSITE" id="PS01124">
    <property type="entry name" value="HTH_ARAC_FAMILY_2"/>
    <property type="match status" value="1"/>
</dbReference>
<dbReference type="RefSeq" id="WP_039333871.1">
    <property type="nucleotide sequence ID" value="NZ_JTJJ01000072.1"/>
</dbReference>
<dbReference type="EMBL" id="JTJJ01000072">
    <property type="protein sequence ID" value="KHJ66627.1"/>
    <property type="molecule type" value="Genomic_DNA"/>
</dbReference>
<reference evidence="5 6" key="1">
    <citation type="submission" date="2014-11" db="EMBL/GenBank/DDBJ databases">
        <title>Genome sequencing of Pantoea rodasii ND03.</title>
        <authorList>
            <person name="Muhamad Yunos N.Y."/>
            <person name="Chan K.-G."/>
        </authorList>
    </citation>
    <scope>NUCLEOTIDE SEQUENCE [LARGE SCALE GENOMIC DNA]</scope>
    <source>
        <strain evidence="5 6">ND03</strain>
    </source>
</reference>
<evidence type="ECO:0000256" key="2">
    <source>
        <dbReference type="ARBA" id="ARBA00023125"/>
    </source>
</evidence>
<accession>A0A0B1R625</accession>
<sequence length="281" mass="32294">MMQQPGKLHVRQFDLAQGMRLVQSDYWPLQPLHESSQACSDQPQLVLTFGVQGASRFRESNGREIAFNAGHLTVTSFQRSVGERLYRAGERVQQLRLILNAASVRHYFGESNAEPMLQPNLQRHLFSRYGQATAAQLKHMHDDPLLLEIQALTLLALHRHQLQPETLMQKRHPQQVEKVEQARDWMRDHLAENFSLATLALAVGLSEYQLKSGFQHHFCCTPGALLLQMRMEHAHQLLEQGYQVAQAAWQVGYQYPRNFSVAFQRYFGRPASAVTGRRRQD</sequence>